<organism evidence="1 2">
    <name type="scientific">Candidatus Accumulibacter phosphatis</name>
    <dbReference type="NCBI Taxonomy" id="327160"/>
    <lineage>
        <taxon>Bacteria</taxon>
        <taxon>Pseudomonadati</taxon>
        <taxon>Pseudomonadota</taxon>
        <taxon>Betaproteobacteria</taxon>
        <taxon>Candidatus Accumulibacter</taxon>
    </lineage>
</organism>
<sequence length="156" mass="17605">MALPPLVDYATTAEYRMHYEQVYCRGNILTFDGIRVHFAPAKFGHMFYESTARNGIKDAFSPIRAQRIDWIKATLEHPTAALFEGWDKTLRRYDATRRVAVVYEDFVVVVAMSLKPDGSLKANFVTCYQADNSIGKIRTSPAWSRAACLHLLGGTP</sequence>
<reference evidence="1 2" key="1">
    <citation type="submission" date="2017-09" db="EMBL/GenBank/DDBJ databases">
        <title>Metagenomic Analysis Reveals Denitrifying Candidatus Accumulibacter and Flanking Population as a Source of N2O.</title>
        <authorList>
            <person name="Gao H."/>
            <person name="Mao Y."/>
            <person name="Zhao X."/>
            <person name="Liu W.-T."/>
            <person name="Zhang T."/>
            <person name="Wells G."/>
        </authorList>
    </citation>
    <scope>NUCLEOTIDE SEQUENCE [LARGE SCALE GENOMIC DNA]</scope>
    <source>
        <strain evidence="1">CANDO_2_IC</strain>
    </source>
</reference>
<evidence type="ECO:0000313" key="1">
    <source>
        <dbReference type="EMBL" id="MQM29583.1"/>
    </source>
</evidence>
<protein>
    <submittedName>
        <fullName evidence="1">Uncharacterized protein</fullName>
    </submittedName>
</protein>
<dbReference type="Proteomes" id="UP000342300">
    <property type="component" value="Unassembled WGS sequence"/>
</dbReference>
<comment type="caution">
    <text evidence="1">The sequence shown here is derived from an EMBL/GenBank/DDBJ whole genome shotgun (WGS) entry which is preliminary data.</text>
</comment>
<evidence type="ECO:0000313" key="2">
    <source>
        <dbReference type="Proteomes" id="UP000342300"/>
    </source>
</evidence>
<dbReference type="AlphaFoldDB" id="A0A6A7RPX2"/>
<gene>
    <name evidence="1" type="ORF">CRU78_03155</name>
</gene>
<proteinExistence type="predicted"/>
<dbReference type="EMBL" id="PDHS01000068">
    <property type="protein sequence ID" value="MQM29583.1"/>
    <property type="molecule type" value="Genomic_DNA"/>
</dbReference>
<accession>A0A6A7RPX2</accession>
<name>A0A6A7RPX2_9PROT</name>